<comment type="caution">
    <text evidence="2">The sequence shown here is derived from an EMBL/GenBank/DDBJ whole genome shotgun (WGS) entry which is preliminary data.</text>
</comment>
<keyword evidence="1" id="KW-1133">Transmembrane helix</keyword>
<evidence type="ECO:0000313" key="3">
    <source>
        <dbReference type="Proteomes" id="UP000581189"/>
    </source>
</evidence>
<dbReference type="AlphaFoldDB" id="A0A7W4H4W1"/>
<reference evidence="2 3" key="1">
    <citation type="submission" date="2020-08" db="EMBL/GenBank/DDBJ databases">
        <authorList>
            <person name="Kim C.M."/>
        </authorList>
    </citation>
    <scope>NUCLEOTIDE SEQUENCE [LARGE SCALE GENOMIC DNA]</scope>
    <source>
        <strain evidence="2 3">SR9</strain>
    </source>
</reference>
<sequence length="129" mass="14036">MHAQSPAATPATRPALPKLKLVLHSLSLLAAALVAYGFWSSLPAFADVFSSFGAELPLLTQLVVDYPQAVWNILRSSLAHQLAWLLLWVAVRERWAHIGLLLASLLAWLLVALQIVAVYLPIFSLSTVG</sequence>
<organism evidence="2 3">
    <name type="scientific">Aquipseudomonas guryensis</name>
    <dbReference type="NCBI Taxonomy" id="2759165"/>
    <lineage>
        <taxon>Bacteria</taxon>
        <taxon>Pseudomonadati</taxon>
        <taxon>Pseudomonadota</taxon>
        <taxon>Gammaproteobacteria</taxon>
        <taxon>Pseudomonadales</taxon>
        <taxon>Pseudomonadaceae</taxon>
        <taxon>Aquipseudomonas</taxon>
    </lineage>
</organism>
<feature type="transmembrane region" description="Helical" evidence="1">
    <location>
        <begin position="21"/>
        <end position="39"/>
    </location>
</feature>
<name>A0A7W4H4W1_9GAMM</name>
<feature type="transmembrane region" description="Helical" evidence="1">
    <location>
        <begin position="69"/>
        <end position="91"/>
    </location>
</feature>
<dbReference type="Proteomes" id="UP000581189">
    <property type="component" value="Unassembled WGS sequence"/>
</dbReference>
<gene>
    <name evidence="2" type="ORF">H3H45_17855</name>
</gene>
<dbReference type="EMBL" id="JACJFN010000005">
    <property type="protein sequence ID" value="MBB1521111.1"/>
    <property type="molecule type" value="Genomic_DNA"/>
</dbReference>
<keyword evidence="1" id="KW-0812">Transmembrane</keyword>
<keyword evidence="1" id="KW-0472">Membrane</keyword>
<dbReference type="RefSeq" id="WP_182835058.1">
    <property type="nucleotide sequence ID" value="NZ_JACJFN010000005.1"/>
</dbReference>
<accession>A0A7W4H4W1</accession>
<feature type="transmembrane region" description="Helical" evidence="1">
    <location>
        <begin position="98"/>
        <end position="122"/>
    </location>
</feature>
<evidence type="ECO:0000313" key="2">
    <source>
        <dbReference type="EMBL" id="MBB1521111.1"/>
    </source>
</evidence>
<protein>
    <submittedName>
        <fullName evidence="2">Uncharacterized protein</fullName>
    </submittedName>
</protein>
<keyword evidence="3" id="KW-1185">Reference proteome</keyword>
<evidence type="ECO:0000256" key="1">
    <source>
        <dbReference type="SAM" id="Phobius"/>
    </source>
</evidence>
<proteinExistence type="predicted"/>